<reference evidence="1" key="1">
    <citation type="submission" date="2018-04" db="EMBL/GenBank/DDBJ databases">
        <title>Whole genome sequencing of Hypsizygus marmoreus.</title>
        <authorList>
            <person name="Choi I.-G."/>
            <person name="Min B."/>
            <person name="Kim J.-G."/>
            <person name="Kim S."/>
            <person name="Oh Y.-L."/>
            <person name="Kong W.-S."/>
            <person name="Park H."/>
            <person name="Jeong J."/>
            <person name="Song E.-S."/>
        </authorList>
    </citation>
    <scope>NUCLEOTIDE SEQUENCE [LARGE SCALE GENOMIC DNA]</scope>
    <source>
        <strain evidence="1">51987-8</strain>
    </source>
</reference>
<proteinExistence type="predicted"/>
<dbReference type="OrthoDB" id="3217549at2759"/>
<dbReference type="InterPro" id="IPR032675">
    <property type="entry name" value="LRR_dom_sf"/>
</dbReference>
<evidence type="ECO:0008006" key="3">
    <source>
        <dbReference type="Google" id="ProtNLM"/>
    </source>
</evidence>
<accession>A0A369JSM5</accession>
<gene>
    <name evidence="1" type="ORF">Hypma_008595</name>
</gene>
<keyword evidence="2" id="KW-1185">Reference proteome</keyword>
<dbReference type="AlphaFoldDB" id="A0A369JSM5"/>
<dbReference type="EMBL" id="LUEZ02000045">
    <property type="protein sequence ID" value="RDB24230.1"/>
    <property type="molecule type" value="Genomic_DNA"/>
</dbReference>
<name>A0A369JSM5_HYPMA</name>
<evidence type="ECO:0000313" key="1">
    <source>
        <dbReference type="EMBL" id="RDB24230.1"/>
    </source>
</evidence>
<evidence type="ECO:0000313" key="2">
    <source>
        <dbReference type="Proteomes" id="UP000076154"/>
    </source>
</evidence>
<sequence length="504" mass="57104">MLSLTQRLCGVLPAGVSIVNDQDHRSSHLLRDFPQTLHEGRVARLHSQFAPPILDDHQTSHEEGAPINRLPLELFGEIFQHYLAELRKDSFTVRVSSLRSTTFAQFNPVILGHVCSSWRALTLAMPTLWSSIAVIKPTMSHIPMIQLWLERAADCPLSLTIFQSYGEDPGVAQRAATHNILLLFLARARQWRRIEFHFHDKSTYIPFLNVSPSVLGMLEDIDVDMGFWDRAVADCVWQKFHSLPSLRRVSWDSSYFYNGIPTHVPWAQLTHFKMHRVLGLSLPGLLDILRQCEALRVLDCDIDVPWGKDVSFLATPVVLPYLHDLKISVDGSGDPGPLISHISLPSLASFDILHDFSRDTRNRLAPYLHDLLVRSACSLEVLSLHDRVLTEDELVMVLELPQVQTLRQLDLVCCEMTDQTSVLLAQKEAGQMRVLPRLEALCLPTCRFSSDMVSALVTARSPQLRSIRMACKCLIGRPTHDLDYLQSLQSAGHDFRFGIFDWNE</sequence>
<dbReference type="SUPFAM" id="SSF52047">
    <property type="entry name" value="RNI-like"/>
    <property type="match status" value="1"/>
</dbReference>
<dbReference type="Gene3D" id="3.80.10.10">
    <property type="entry name" value="Ribonuclease Inhibitor"/>
    <property type="match status" value="1"/>
</dbReference>
<comment type="caution">
    <text evidence="1">The sequence shown here is derived from an EMBL/GenBank/DDBJ whole genome shotgun (WGS) entry which is preliminary data.</text>
</comment>
<dbReference type="InParanoid" id="A0A369JSM5"/>
<organism evidence="1 2">
    <name type="scientific">Hypsizygus marmoreus</name>
    <name type="common">White beech mushroom</name>
    <name type="synonym">Agaricus marmoreus</name>
    <dbReference type="NCBI Taxonomy" id="39966"/>
    <lineage>
        <taxon>Eukaryota</taxon>
        <taxon>Fungi</taxon>
        <taxon>Dikarya</taxon>
        <taxon>Basidiomycota</taxon>
        <taxon>Agaricomycotina</taxon>
        <taxon>Agaricomycetes</taxon>
        <taxon>Agaricomycetidae</taxon>
        <taxon>Agaricales</taxon>
        <taxon>Tricholomatineae</taxon>
        <taxon>Lyophyllaceae</taxon>
        <taxon>Hypsizygus</taxon>
    </lineage>
</organism>
<dbReference type="Proteomes" id="UP000076154">
    <property type="component" value="Unassembled WGS sequence"/>
</dbReference>
<protein>
    <recommendedName>
        <fullName evidence="3">F-box domain-containing protein</fullName>
    </recommendedName>
</protein>